<sequence>MSDAQFRLLIQRSFDEELSKQENRALLDHLDSSESGQKFHHQLDQMIQAAQDMPLPDELKPQNPEALARMIMEQLPQKKGNIFGFLTGLFGGGGGGKPKQKAEPKNGKNQKDAAGDGGRRDGGKKDNAKAARGKGGFNKGKSQDFEDDQDNEEPAGKMPGIKFPRKAKELDQEEIETQAGGFSRLKSMGNRAQDQDNREAQSTTRSLGEKFSMPWAAQSGADDGPLTLAESIKRKVTESQKLSPIDENELSGSHSDSYLSGASAGSQGGFAPPSQQNAFGRTDAGFAPSFAQPGAQPSQSSQGSQSTQLGMDQPTSSSDGWSAPVAMPNKQPVKLDMGGGFSPSTGGGGGSAIGLSQPAATPAPSANDWGGAAGWQGQAQAPAQAKEEPKADWGSGWNAPTDQKQPLKSSDSWAMPGAEGGQSWEAARSSASHNALPAQGQAAAAPSADPWGSPGGSPAGTSDNAASSAGSGWNSQQPASSPPAWNAAPAATPVSNSISANPTSSASGWETAAPAPSPVPSQPQGQVGLGSSAGWDSTPTPTAGGWDAPATAAAAPASPTSTNSGWDAIPAAQPAASTNTGWDASPAVSTPAAQNSGWDASPAPAASANSGQAGWGQAGASPSGWGQTDSWTASQPASAPQSVQSVPAASVPAASPPAADPWAQAAPSPAPAPANSWAQAAPANPAPMENQAPAPANDPWAVSPQAVAAPAPQAAQQAGGGWAQQPAEAKQASKRSWATAEPDLIETGTFRAFTPSMDNSLGAKAPPRPQTGQQANPFANTQVGGVPLGNAQAPAPAAPMDNRFDVPISERIKQQAPIQQEAQQAAPDNRFDIPISERMKMQQDGSQIKSVQENKPIAPVQNQSNIPVNQIVDKMGEVLAGGQAQASQDARWELPIADRMKMQQSGA</sequence>
<feature type="compositionally biased region" description="Low complexity" evidence="1">
    <location>
        <begin position="435"/>
        <end position="452"/>
    </location>
</feature>
<feature type="compositionally biased region" description="Low complexity" evidence="1">
    <location>
        <begin position="660"/>
        <end position="727"/>
    </location>
</feature>
<organism evidence="2 3">
    <name type="scientific">Candidatus Obscuribacter phosphatis</name>
    <dbReference type="NCBI Taxonomy" id="1906157"/>
    <lineage>
        <taxon>Bacteria</taxon>
        <taxon>Bacillati</taxon>
        <taxon>Candidatus Melainabacteria</taxon>
        <taxon>Candidatus Obscuribacterales</taxon>
        <taxon>Candidatus Obscuribacteraceae</taxon>
        <taxon>Candidatus Obscuribacter</taxon>
    </lineage>
</organism>
<protein>
    <submittedName>
        <fullName evidence="2">Uncharacterized protein</fullName>
    </submittedName>
</protein>
<feature type="compositionally biased region" description="Polar residues" evidence="1">
    <location>
        <begin position="307"/>
        <end position="320"/>
    </location>
</feature>
<feature type="compositionally biased region" description="Low complexity" evidence="1">
    <location>
        <begin position="459"/>
        <end position="491"/>
    </location>
</feature>
<gene>
    <name evidence="2" type="ORF">J0M35_18445</name>
</gene>
<reference evidence="2" key="1">
    <citation type="submission" date="2021-02" db="EMBL/GenBank/DDBJ databases">
        <title>Genome-Resolved Metagenomics of a Microbial Community Performing Photosynthetic Biological Nutrient Removal.</title>
        <authorList>
            <person name="Mcdaniel E.A."/>
        </authorList>
    </citation>
    <scope>NUCLEOTIDE SEQUENCE</scope>
    <source>
        <strain evidence="2">UWPOB_OBS1</strain>
    </source>
</reference>
<feature type="compositionally biased region" description="Low complexity" evidence="1">
    <location>
        <begin position="538"/>
        <end position="562"/>
    </location>
</feature>
<feature type="compositionally biased region" description="Low complexity" evidence="1">
    <location>
        <begin position="375"/>
        <end position="384"/>
    </location>
</feature>
<proteinExistence type="predicted"/>
<feature type="compositionally biased region" description="Basic and acidic residues" evidence="1">
    <location>
        <begin position="100"/>
        <end position="129"/>
    </location>
</feature>
<dbReference type="EMBL" id="JAFLCK010000036">
    <property type="protein sequence ID" value="MBN8662356.1"/>
    <property type="molecule type" value="Genomic_DNA"/>
</dbReference>
<feature type="compositionally biased region" description="Low complexity" evidence="1">
    <location>
        <begin position="600"/>
        <end position="612"/>
    </location>
</feature>
<name>A0A8J7PAB8_9BACT</name>
<feature type="compositionally biased region" description="Polar residues" evidence="1">
    <location>
        <begin position="770"/>
        <end position="783"/>
    </location>
</feature>
<dbReference type="Proteomes" id="UP000664277">
    <property type="component" value="Unassembled WGS sequence"/>
</dbReference>
<feature type="compositionally biased region" description="Polar residues" evidence="1">
    <location>
        <begin position="575"/>
        <end position="598"/>
    </location>
</feature>
<dbReference type="AlphaFoldDB" id="A0A8J7PAB8"/>
<evidence type="ECO:0000313" key="3">
    <source>
        <dbReference type="Proteomes" id="UP000664277"/>
    </source>
</evidence>
<feature type="compositionally biased region" description="Polar residues" evidence="1">
    <location>
        <begin position="398"/>
        <end position="412"/>
    </location>
</feature>
<evidence type="ECO:0000313" key="2">
    <source>
        <dbReference type="EMBL" id="MBN8662356.1"/>
    </source>
</evidence>
<comment type="caution">
    <text evidence="2">The sequence shown here is derived from an EMBL/GenBank/DDBJ whole genome shotgun (WGS) entry which is preliminary data.</text>
</comment>
<feature type="compositionally biased region" description="Low complexity" evidence="1">
    <location>
        <begin position="286"/>
        <end position="306"/>
    </location>
</feature>
<feature type="non-terminal residue" evidence="2">
    <location>
        <position position="907"/>
    </location>
</feature>
<feature type="compositionally biased region" description="Polar residues" evidence="1">
    <location>
        <begin position="493"/>
        <end position="508"/>
    </location>
</feature>
<feature type="compositionally biased region" description="Polar residues" evidence="1">
    <location>
        <begin position="843"/>
        <end position="853"/>
    </location>
</feature>
<feature type="compositionally biased region" description="Gly residues" evidence="1">
    <location>
        <begin position="337"/>
        <end position="352"/>
    </location>
</feature>
<evidence type="ECO:0000256" key="1">
    <source>
        <dbReference type="SAM" id="MobiDB-lite"/>
    </source>
</evidence>
<feature type="region of interest" description="Disordered" evidence="1">
    <location>
        <begin position="92"/>
        <end position="802"/>
    </location>
</feature>
<accession>A0A8J7PAB8</accession>
<feature type="region of interest" description="Disordered" evidence="1">
    <location>
        <begin position="840"/>
        <end position="862"/>
    </location>
</feature>
<feature type="compositionally biased region" description="Low complexity" evidence="1">
    <location>
        <begin position="618"/>
        <end position="653"/>
    </location>
</feature>
<feature type="compositionally biased region" description="Low complexity" evidence="1">
    <location>
        <begin position="260"/>
        <end position="274"/>
    </location>
</feature>